<evidence type="ECO:0000313" key="1">
    <source>
        <dbReference type="EMBL" id="AWV90405.1"/>
    </source>
</evidence>
<dbReference type="EMBL" id="CP030032">
    <property type="protein sequence ID" value="AWV90405.1"/>
    <property type="molecule type" value="Genomic_DNA"/>
</dbReference>
<dbReference type="KEGG" id="bsed:DN745_14135"/>
<dbReference type="RefSeq" id="WP_111335838.1">
    <property type="nucleotide sequence ID" value="NZ_CP030032.1"/>
</dbReference>
<evidence type="ECO:0000313" key="2">
    <source>
        <dbReference type="Proteomes" id="UP000249799"/>
    </source>
</evidence>
<reference evidence="1 2" key="1">
    <citation type="submission" date="2018-06" db="EMBL/GenBank/DDBJ databases">
        <title>Lujinxingia sediminis gen. nov. sp. nov., a new facultative anaerobic member of the class Deltaproteobacteria, and proposal of Lujinxingaceae fam. nov.</title>
        <authorList>
            <person name="Guo L.-Y."/>
            <person name="Li C.-M."/>
            <person name="Wang S."/>
            <person name="Du Z.-J."/>
        </authorList>
    </citation>
    <scope>NUCLEOTIDE SEQUENCE [LARGE SCALE GENOMIC DNA]</scope>
    <source>
        <strain evidence="1 2">FA350</strain>
    </source>
</reference>
<dbReference type="AlphaFoldDB" id="A0A2Z4FNP0"/>
<name>A0A2Z4FNP0_9DELT</name>
<keyword evidence="2" id="KW-1185">Reference proteome</keyword>
<protein>
    <submittedName>
        <fullName evidence="1">Uncharacterized protein</fullName>
    </submittedName>
</protein>
<organism evidence="1 2">
    <name type="scientific">Bradymonas sediminis</name>
    <dbReference type="NCBI Taxonomy" id="1548548"/>
    <lineage>
        <taxon>Bacteria</taxon>
        <taxon>Deltaproteobacteria</taxon>
        <taxon>Bradymonadales</taxon>
        <taxon>Bradymonadaceae</taxon>
        <taxon>Bradymonas</taxon>
    </lineage>
</organism>
<dbReference type="OrthoDB" id="5506188at2"/>
<accession>A0A2Z4FNP0</accession>
<sequence length="168" mass="18867">MSDDSKRKKSRGALERKFRPGGDARSTKAYKSDLEKLFKSGADVPERFKKVMKGLEPEEGTPDAERKAAIAALRKVEGFRDFAQAVMAFRKERAANDWAWPDEEGVLIRMLDHPDPRVVEEVLVHIADLCAREGFERTVALKSRLSTIRTMTDAPKTHAAIDEIEAAL</sequence>
<gene>
    <name evidence="1" type="ORF">DN745_14135</name>
</gene>
<proteinExistence type="predicted"/>
<dbReference type="Proteomes" id="UP000249799">
    <property type="component" value="Chromosome"/>
</dbReference>